<accession>A0A2T6BE55</accession>
<dbReference type="Gene3D" id="3.40.190.290">
    <property type="match status" value="1"/>
</dbReference>
<evidence type="ECO:0000256" key="4">
    <source>
        <dbReference type="ARBA" id="ARBA00023163"/>
    </source>
</evidence>
<dbReference type="EMBL" id="QBKS01000002">
    <property type="protein sequence ID" value="PTX54335.1"/>
    <property type="molecule type" value="Genomic_DNA"/>
</dbReference>
<dbReference type="Pfam" id="PF03466">
    <property type="entry name" value="LysR_substrate"/>
    <property type="match status" value="1"/>
</dbReference>
<feature type="domain" description="HTH lysR-type" evidence="5">
    <location>
        <begin position="1"/>
        <end position="59"/>
    </location>
</feature>
<dbReference type="CDD" id="cd08422">
    <property type="entry name" value="PBP2_CrgA_like"/>
    <property type="match status" value="1"/>
</dbReference>
<dbReference type="PANTHER" id="PTHR30537">
    <property type="entry name" value="HTH-TYPE TRANSCRIPTIONAL REGULATOR"/>
    <property type="match status" value="1"/>
</dbReference>
<evidence type="ECO:0000313" key="7">
    <source>
        <dbReference type="Proteomes" id="UP000243978"/>
    </source>
</evidence>
<dbReference type="PANTHER" id="PTHR30537:SF5">
    <property type="entry name" value="HTH-TYPE TRANSCRIPTIONAL ACTIVATOR TTDR-RELATED"/>
    <property type="match status" value="1"/>
</dbReference>
<dbReference type="AlphaFoldDB" id="A0A2T6BE55"/>
<dbReference type="Gene3D" id="1.10.10.10">
    <property type="entry name" value="Winged helix-like DNA-binding domain superfamily/Winged helix DNA-binding domain"/>
    <property type="match status" value="1"/>
</dbReference>
<evidence type="ECO:0000313" key="6">
    <source>
        <dbReference type="EMBL" id="PTX54335.1"/>
    </source>
</evidence>
<dbReference type="Proteomes" id="UP000243978">
    <property type="component" value="Unassembled WGS sequence"/>
</dbReference>
<dbReference type="PROSITE" id="PS50931">
    <property type="entry name" value="HTH_LYSR"/>
    <property type="match status" value="1"/>
</dbReference>
<dbReference type="OrthoDB" id="9813056at2"/>
<gene>
    <name evidence="6" type="ORF">C8N43_3149</name>
</gene>
<sequence>MGELERIKIFLEVAEQQSFAKAARRLNLSPSVVTRQVGELEATLGTQLFVRTTRQVALTKAGESYAAETRPLAQAIDQASEALRAQQTDLTGALKVSAPLSLGLRLLPDIIAQFRLLHPKVELTLDLTDRFIDIMDEGYDMALRVSGPPSDKSTIWRKICPVPRSLVASPTYLARRGTPKGPMDLKDHDCLGYSNLQGTNLTLTRGDETVNVPAHHPFQCNNGEMIAHMARRDEGVALLPDFIVAHDLASGALVSILQDWAAPPIWLTAFYPPYARLPVKVATLTEFVEAQVAERGI</sequence>
<keyword evidence="3 6" id="KW-0238">DNA-binding</keyword>
<evidence type="ECO:0000256" key="2">
    <source>
        <dbReference type="ARBA" id="ARBA00023015"/>
    </source>
</evidence>
<dbReference type="GO" id="GO:0003700">
    <property type="term" value="F:DNA-binding transcription factor activity"/>
    <property type="evidence" value="ECO:0007669"/>
    <property type="project" value="InterPro"/>
</dbReference>
<dbReference type="SUPFAM" id="SSF53850">
    <property type="entry name" value="Periplasmic binding protein-like II"/>
    <property type="match status" value="1"/>
</dbReference>
<reference evidence="6 7" key="1">
    <citation type="submission" date="2018-04" db="EMBL/GenBank/DDBJ databases">
        <title>Genomic Encyclopedia of Archaeal and Bacterial Type Strains, Phase II (KMG-II): from individual species to whole genera.</title>
        <authorList>
            <person name="Goeker M."/>
        </authorList>
    </citation>
    <scope>NUCLEOTIDE SEQUENCE [LARGE SCALE GENOMIC DNA]</scope>
    <source>
        <strain evidence="6 7">DSM 100977</strain>
    </source>
</reference>
<dbReference type="InterPro" id="IPR005119">
    <property type="entry name" value="LysR_subst-bd"/>
</dbReference>
<dbReference type="InterPro" id="IPR000847">
    <property type="entry name" value="LysR_HTH_N"/>
</dbReference>
<protein>
    <submittedName>
        <fullName evidence="6">DNA-binding transcriptional LysR family regulator</fullName>
    </submittedName>
</protein>
<comment type="caution">
    <text evidence="6">The sequence shown here is derived from an EMBL/GenBank/DDBJ whole genome shotgun (WGS) entry which is preliminary data.</text>
</comment>
<dbReference type="GO" id="GO:0003677">
    <property type="term" value="F:DNA binding"/>
    <property type="evidence" value="ECO:0007669"/>
    <property type="project" value="UniProtKB-KW"/>
</dbReference>
<comment type="similarity">
    <text evidence="1">Belongs to the LysR transcriptional regulatory family.</text>
</comment>
<keyword evidence="4" id="KW-0804">Transcription</keyword>
<dbReference type="InterPro" id="IPR036388">
    <property type="entry name" value="WH-like_DNA-bd_sf"/>
</dbReference>
<keyword evidence="2" id="KW-0805">Transcription regulation</keyword>
<dbReference type="InterPro" id="IPR036390">
    <property type="entry name" value="WH_DNA-bd_sf"/>
</dbReference>
<dbReference type="Pfam" id="PF00126">
    <property type="entry name" value="HTH_1"/>
    <property type="match status" value="1"/>
</dbReference>
<dbReference type="SUPFAM" id="SSF46785">
    <property type="entry name" value="Winged helix' DNA-binding domain"/>
    <property type="match status" value="1"/>
</dbReference>
<evidence type="ECO:0000259" key="5">
    <source>
        <dbReference type="PROSITE" id="PS50931"/>
    </source>
</evidence>
<evidence type="ECO:0000256" key="3">
    <source>
        <dbReference type="ARBA" id="ARBA00023125"/>
    </source>
</evidence>
<organism evidence="6 7">
    <name type="scientific">Litoreibacter ponti</name>
    <dbReference type="NCBI Taxonomy" id="1510457"/>
    <lineage>
        <taxon>Bacteria</taxon>
        <taxon>Pseudomonadati</taxon>
        <taxon>Pseudomonadota</taxon>
        <taxon>Alphaproteobacteria</taxon>
        <taxon>Rhodobacterales</taxon>
        <taxon>Roseobacteraceae</taxon>
        <taxon>Litoreibacter</taxon>
    </lineage>
</organism>
<dbReference type="FunFam" id="1.10.10.10:FF:000001">
    <property type="entry name" value="LysR family transcriptional regulator"/>
    <property type="match status" value="1"/>
</dbReference>
<dbReference type="InterPro" id="IPR058163">
    <property type="entry name" value="LysR-type_TF_proteobact-type"/>
</dbReference>
<dbReference type="PRINTS" id="PR00039">
    <property type="entry name" value="HTHLYSR"/>
</dbReference>
<proteinExistence type="inferred from homology"/>
<name>A0A2T6BE55_9RHOB</name>
<keyword evidence="7" id="KW-1185">Reference proteome</keyword>
<evidence type="ECO:0000256" key="1">
    <source>
        <dbReference type="ARBA" id="ARBA00009437"/>
    </source>
</evidence>
<dbReference type="RefSeq" id="WP_107846683.1">
    <property type="nucleotide sequence ID" value="NZ_QBKS01000002.1"/>
</dbReference>